<dbReference type="EMBL" id="JAIWYP010000007">
    <property type="protein sequence ID" value="KAH3797883.1"/>
    <property type="molecule type" value="Genomic_DNA"/>
</dbReference>
<gene>
    <name evidence="1" type="ORF">DPMN_151472</name>
</gene>
<evidence type="ECO:0000313" key="2">
    <source>
        <dbReference type="Proteomes" id="UP000828390"/>
    </source>
</evidence>
<reference evidence="1" key="1">
    <citation type="journal article" date="2019" name="bioRxiv">
        <title>The Genome of the Zebra Mussel, Dreissena polymorpha: A Resource for Invasive Species Research.</title>
        <authorList>
            <person name="McCartney M.A."/>
            <person name="Auch B."/>
            <person name="Kono T."/>
            <person name="Mallez S."/>
            <person name="Zhang Y."/>
            <person name="Obille A."/>
            <person name="Becker A."/>
            <person name="Abrahante J.E."/>
            <person name="Garbe J."/>
            <person name="Badalamenti J.P."/>
            <person name="Herman A."/>
            <person name="Mangelson H."/>
            <person name="Liachko I."/>
            <person name="Sullivan S."/>
            <person name="Sone E.D."/>
            <person name="Koren S."/>
            <person name="Silverstein K.A.T."/>
            <person name="Beckman K.B."/>
            <person name="Gohl D.M."/>
        </authorList>
    </citation>
    <scope>NUCLEOTIDE SEQUENCE</scope>
    <source>
        <strain evidence="1">Duluth1</strain>
        <tissue evidence="1">Whole animal</tissue>
    </source>
</reference>
<sequence>MVFGARNAHIRIVYAMFHGAQQQACVNNEGSSITSVEHGLTNQQKTVPAGHMIGVIRLKTTSRKKALANSVDPYEAKASEDKKDIVFHFIGRLL</sequence>
<protein>
    <submittedName>
        <fullName evidence="1">Uncharacterized protein</fullName>
    </submittedName>
</protein>
<accession>A0A9D4J6Z9</accession>
<evidence type="ECO:0000313" key="1">
    <source>
        <dbReference type="EMBL" id="KAH3797883.1"/>
    </source>
</evidence>
<organism evidence="1 2">
    <name type="scientific">Dreissena polymorpha</name>
    <name type="common">Zebra mussel</name>
    <name type="synonym">Mytilus polymorpha</name>
    <dbReference type="NCBI Taxonomy" id="45954"/>
    <lineage>
        <taxon>Eukaryota</taxon>
        <taxon>Metazoa</taxon>
        <taxon>Spiralia</taxon>
        <taxon>Lophotrochozoa</taxon>
        <taxon>Mollusca</taxon>
        <taxon>Bivalvia</taxon>
        <taxon>Autobranchia</taxon>
        <taxon>Heteroconchia</taxon>
        <taxon>Euheterodonta</taxon>
        <taxon>Imparidentia</taxon>
        <taxon>Neoheterodontei</taxon>
        <taxon>Myida</taxon>
        <taxon>Dreissenoidea</taxon>
        <taxon>Dreissenidae</taxon>
        <taxon>Dreissena</taxon>
    </lineage>
</organism>
<name>A0A9D4J6Z9_DREPO</name>
<comment type="caution">
    <text evidence="1">The sequence shown here is derived from an EMBL/GenBank/DDBJ whole genome shotgun (WGS) entry which is preliminary data.</text>
</comment>
<dbReference type="AlphaFoldDB" id="A0A9D4J6Z9"/>
<dbReference type="Proteomes" id="UP000828390">
    <property type="component" value="Unassembled WGS sequence"/>
</dbReference>
<reference evidence="1" key="2">
    <citation type="submission" date="2020-11" db="EMBL/GenBank/DDBJ databases">
        <authorList>
            <person name="McCartney M.A."/>
            <person name="Auch B."/>
            <person name="Kono T."/>
            <person name="Mallez S."/>
            <person name="Becker A."/>
            <person name="Gohl D.M."/>
            <person name="Silverstein K.A.T."/>
            <person name="Koren S."/>
            <person name="Bechman K.B."/>
            <person name="Herman A."/>
            <person name="Abrahante J.E."/>
            <person name="Garbe J."/>
        </authorList>
    </citation>
    <scope>NUCLEOTIDE SEQUENCE</scope>
    <source>
        <strain evidence="1">Duluth1</strain>
        <tissue evidence="1">Whole animal</tissue>
    </source>
</reference>
<keyword evidence="2" id="KW-1185">Reference proteome</keyword>
<proteinExistence type="predicted"/>